<evidence type="ECO:0000313" key="2">
    <source>
        <dbReference type="EMBL" id="SPQ99915.1"/>
    </source>
</evidence>
<dbReference type="AlphaFoldDB" id="A0A0G4J553"/>
<dbReference type="InterPro" id="IPR038765">
    <property type="entry name" value="Papain-like_cys_pep_sf"/>
</dbReference>
<dbReference type="Proteomes" id="UP000039324">
    <property type="component" value="Unassembled WGS sequence"/>
</dbReference>
<dbReference type="Gene3D" id="3.90.70.10">
    <property type="entry name" value="Cysteine proteinases"/>
    <property type="match status" value="1"/>
</dbReference>
<evidence type="ECO:0000313" key="3">
    <source>
        <dbReference type="Proteomes" id="UP000039324"/>
    </source>
</evidence>
<dbReference type="SUPFAM" id="SSF54001">
    <property type="entry name" value="Cysteine proteinases"/>
    <property type="match status" value="1"/>
</dbReference>
<keyword evidence="3" id="KW-1185">Reference proteome</keyword>
<proteinExistence type="predicted"/>
<dbReference type="EMBL" id="OVEO01000013">
    <property type="protein sequence ID" value="SPQ99915.1"/>
    <property type="molecule type" value="Genomic_DNA"/>
</dbReference>
<dbReference type="Proteomes" id="UP000290189">
    <property type="component" value="Unassembled WGS sequence"/>
</dbReference>
<keyword evidence="2" id="KW-0496">Mitochondrion</keyword>
<dbReference type="OrthoDB" id="429835at2759"/>
<dbReference type="InterPro" id="IPR008999">
    <property type="entry name" value="Actin-crosslinking"/>
</dbReference>
<evidence type="ECO:0000313" key="1">
    <source>
        <dbReference type="EMBL" id="CEP02426.1"/>
    </source>
</evidence>
<dbReference type="EMBL" id="CDSF01000127">
    <property type="protein sequence ID" value="CEP02426.1"/>
    <property type="molecule type" value="Genomic_DNA"/>
</dbReference>
<sequence length="552" mass="60961">MASTTAAFITVLSAVAQAPLPGTCSLPENRLLPIRFQGLLGMCTAFAMASCLEYFMMSRNNSHRVSVAFLHQIATHFANVSSGTHDARLLGRTGPSIEDMADAVQRYGFAFEEDYPFAPVRHVFDSGVGILPMPSDAVLIKARKWRLTGYTELCLREACEQDEALDRIRRAIHDGKPVVARIDWFSLGEPAASDGALHAVVIIAYRDDQFLIRNSFRTSPTLWKSSAVLKQSLTGAFSIDGVARETPEQAANDPSAYDHGIRQWSGKTVCIGDCHGTYLTTCGPGDGQRVAFTNEKHPYRIEVDDDGTCAIRSMTQGNYIRWRRGLVLRHQTGSTSCGRADTETLLSDCAKFKITGHNGTMHLQTWANVFLSAHPVSKEAQAQHAVDDSARFTFEPFPMFGDVWDGKEAYIRTGGAGRYLCLAGPGFGQRLHVSDRPCTFTFETQRDGKVAIRSVDHGNFVRCWNADVDSQTYIDRFARFTPRVFAVSGERRIAFQAEAGGYHLQVGADGTVVGAEREESFVIEEATASKHKRKLTGAGGRRRFHVRRTTSR</sequence>
<reference evidence="2 4" key="2">
    <citation type="submission" date="2018-03" db="EMBL/GenBank/DDBJ databases">
        <authorList>
            <person name="Fogelqvist J."/>
        </authorList>
    </citation>
    <scope>NUCLEOTIDE SEQUENCE [LARGE SCALE GENOMIC DNA]</scope>
</reference>
<geneLocation type="mitochondrion" evidence="2"/>
<gene>
    <name evidence="1" type="ORF">PBRA_009010</name>
    <name evidence="2" type="ORF">PLBR_LOCUS7130</name>
</gene>
<dbReference type="SUPFAM" id="SSF50405">
    <property type="entry name" value="Actin-crosslinking proteins"/>
    <property type="match status" value="1"/>
</dbReference>
<evidence type="ECO:0000313" key="4">
    <source>
        <dbReference type="Proteomes" id="UP000290189"/>
    </source>
</evidence>
<reference evidence="1 3" key="1">
    <citation type="submission" date="2015-02" db="EMBL/GenBank/DDBJ databases">
        <authorList>
            <person name="Chooi Y.-H."/>
        </authorList>
    </citation>
    <scope>NUCLEOTIDE SEQUENCE [LARGE SCALE GENOMIC DNA]</scope>
    <source>
        <strain evidence="1">E3</strain>
    </source>
</reference>
<dbReference type="CDD" id="cd00257">
    <property type="entry name" value="beta-trefoil_FSCN-like"/>
    <property type="match status" value="2"/>
</dbReference>
<dbReference type="Gene3D" id="2.80.10.50">
    <property type="match status" value="1"/>
</dbReference>
<name>A0A0G4J553_PLABS</name>
<accession>A0A0G4J553</accession>
<organism evidence="1 3">
    <name type="scientific">Plasmodiophora brassicae</name>
    <name type="common">Clubroot disease agent</name>
    <dbReference type="NCBI Taxonomy" id="37360"/>
    <lineage>
        <taxon>Eukaryota</taxon>
        <taxon>Sar</taxon>
        <taxon>Rhizaria</taxon>
        <taxon>Endomyxa</taxon>
        <taxon>Phytomyxea</taxon>
        <taxon>Plasmodiophorida</taxon>
        <taxon>Plasmodiophoridae</taxon>
        <taxon>Plasmodiophora</taxon>
    </lineage>
</organism>
<protein>
    <submittedName>
        <fullName evidence="1">Uncharacterized protein</fullName>
    </submittedName>
</protein>